<reference evidence="1" key="1">
    <citation type="submission" date="2019-10" db="EMBL/GenBank/DDBJ databases">
        <authorList>
            <consortium name="DOE Joint Genome Institute"/>
            <person name="Kuo A."/>
            <person name="Miyauchi S."/>
            <person name="Kiss E."/>
            <person name="Drula E."/>
            <person name="Kohler A."/>
            <person name="Sanchez-Garcia M."/>
            <person name="Andreopoulos B."/>
            <person name="Barry K.W."/>
            <person name="Bonito G."/>
            <person name="Buee M."/>
            <person name="Carver A."/>
            <person name="Chen C."/>
            <person name="Cichocki N."/>
            <person name="Clum A."/>
            <person name="Culley D."/>
            <person name="Crous P.W."/>
            <person name="Fauchery L."/>
            <person name="Girlanda M."/>
            <person name="Hayes R."/>
            <person name="Keri Z."/>
            <person name="Labutti K."/>
            <person name="Lipzen A."/>
            <person name="Lombard V."/>
            <person name="Magnuson J."/>
            <person name="Maillard F."/>
            <person name="Morin E."/>
            <person name="Murat C."/>
            <person name="Nolan M."/>
            <person name="Ohm R."/>
            <person name="Pangilinan J."/>
            <person name="Pereira M."/>
            <person name="Perotto S."/>
            <person name="Peter M."/>
            <person name="Riley R."/>
            <person name="Sitrit Y."/>
            <person name="Stielow B."/>
            <person name="Szollosi G."/>
            <person name="Zifcakova L."/>
            <person name="Stursova M."/>
            <person name="Spatafora J.W."/>
            <person name="Tedersoo L."/>
            <person name="Vaario L.-M."/>
            <person name="Yamada A."/>
            <person name="Yan M."/>
            <person name="Wang P."/>
            <person name="Xu J."/>
            <person name="Bruns T."/>
            <person name="Baldrian P."/>
            <person name="Vilgalys R."/>
            <person name="Henrissat B."/>
            <person name="Grigoriev I.V."/>
            <person name="Hibbett D."/>
            <person name="Nagy L.G."/>
            <person name="Martin F.M."/>
        </authorList>
    </citation>
    <scope>NUCLEOTIDE SEQUENCE</scope>
    <source>
        <strain evidence="1">P2</strain>
    </source>
</reference>
<name>A0ACB6ZK34_THEGA</name>
<protein>
    <submittedName>
        <fullName evidence="1">Ribonuclease/ribotoxin</fullName>
    </submittedName>
</protein>
<evidence type="ECO:0000313" key="2">
    <source>
        <dbReference type="Proteomes" id="UP000886501"/>
    </source>
</evidence>
<reference evidence="1" key="2">
    <citation type="journal article" date="2020" name="Nat. Commun.">
        <title>Large-scale genome sequencing of mycorrhizal fungi provides insights into the early evolution of symbiotic traits.</title>
        <authorList>
            <person name="Miyauchi S."/>
            <person name="Kiss E."/>
            <person name="Kuo A."/>
            <person name="Drula E."/>
            <person name="Kohler A."/>
            <person name="Sanchez-Garcia M."/>
            <person name="Morin E."/>
            <person name="Andreopoulos B."/>
            <person name="Barry K.W."/>
            <person name="Bonito G."/>
            <person name="Buee M."/>
            <person name="Carver A."/>
            <person name="Chen C."/>
            <person name="Cichocki N."/>
            <person name="Clum A."/>
            <person name="Culley D."/>
            <person name="Crous P.W."/>
            <person name="Fauchery L."/>
            <person name="Girlanda M."/>
            <person name="Hayes R.D."/>
            <person name="Keri Z."/>
            <person name="LaButti K."/>
            <person name="Lipzen A."/>
            <person name="Lombard V."/>
            <person name="Magnuson J."/>
            <person name="Maillard F."/>
            <person name="Murat C."/>
            <person name="Nolan M."/>
            <person name="Ohm R.A."/>
            <person name="Pangilinan J."/>
            <person name="Pereira M.F."/>
            <person name="Perotto S."/>
            <person name="Peter M."/>
            <person name="Pfister S."/>
            <person name="Riley R."/>
            <person name="Sitrit Y."/>
            <person name="Stielow J.B."/>
            <person name="Szollosi G."/>
            <person name="Zifcakova L."/>
            <person name="Stursova M."/>
            <person name="Spatafora J.W."/>
            <person name="Tedersoo L."/>
            <person name="Vaario L.M."/>
            <person name="Yamada A."/>
            <person name="Yan M."/>
            <person name="Wang P."/>
            <person name="Xu J."/>
            <person name="Bruns T."/>
            <person name="Baldrian P."/>
            <person name="Vilgalys R."/>
            <person name="Dunand C."/>
            <person name="Henrissat B."/>
            <person name="Grigoriev I.V."/>
            <person name="Hibbett D."/>
            <person name="Nagy L.G."/>
            <person name="Martin F.M."/>
        </authorList>
    </citation>
    <scope>NUCLEOTIDE SEQUENCE</scope>
    <source>
        <strain evidence="1">P2</strain>
    </source>
</reference>
<gene>
    <name evidence="1" type="ORF">BDM02DRAFT_3112615</name>
</gene>
<comment type="caution">
    <text evidence="1">The sequence shown here is derived from an EMBL/GenBank/DDBJ whole genome shotgun (WGS) entry which is preliminary data.</text>
</comment>
<organism evidence="1 2">
    <name type="scientific">Thelephora ganbajun</name>
    <name type="common">Ganba fungus</name>
    <dbReference type="NCBI Taxonomy" id="370292"/>
    <lineage>
        <taxon>Eukaryota</taxon>
        <taxon>Fungi</taxon>
        <taxon>Dikarya</taxon>
        <taxon>Basidiomycota</taxon>
        <taxon>Agaricomycotina</taxon>
        <taxon>Agaricomycetes</taxon>
        <taxon>Thelephorales</taxon>
        <taxon>Thelephoraceae</taxon>
        <taxon>Thelephora</taxon>
    </lineage>
</organism>
<accession>A0ACB6ZK34</accession>
<proteinExistence type="predicted"/>
<evidence type="ECO:0000313" key="1">
    <source>
        <dbReference type="EMBL" id="KAF9650031.1"/>
    </source>
</evidence>
<keyword evidence="2" id="KW-1185">Reference proteome</keyword>
<sequence length="127" mass="13401">MQFKLIALLTLVAASVNGAVLDKRSGSCHCGPGRHYTGVDTQSAINQGRTGRTFGRNKYAHAFHALDVAINFIRCTPPFLIEFPLVAGGVYSGGDPGLDRVVYDVSGTFCGCITHSGAVGNGFQHCV</sequence>
<dbReference type="EMBL" id="MU117989">
    <property type="protein sequence ID" value="KAF9650031.1"/>
    <property type="molecule type" value="Genomic_DNA"/>
</dbReference>
<dbReference type="Proteomes" id="UP000886501">
    <property type="component" value="Unassembled WGS sequence"/>
</dbReference>